<evidence type="ECO:0000256" key="1">
    <source>
        <dbReference type="ARBA" id="ARBA00022676"/>
    </source>
</evidence>
<dbReference type="GO" id="GO:0017061">
    <property type="term" value="F:S-methyl-5-thioadenosine phosphorylase activity"/>
    <property type="evidence" value="ECO:0007669"/>
    <property type="project" value="InterPro"/>
</dbReference>
<dbReference type="SUPFAM" id="SSF53167">
    <property type="entry name" value="Purine and uridine phosphorylases"/>
    <property type="match status" value="1"/>
</dbReference>
<dbReference type="NCBIfam" id="TIGR01694">
    <property type="entry name" value="MTAP"/>
    <property type="match status" value="1"/>
</dbReference>
<dbReference type="EMBL" id="MFJZ01000063">
    <property type="protein sequence ID" value="OGG28946.1"/>
    <property type="molecule type" value="Genomic_DNA"/>
</dbReference>
<comment type="miscellaneous">
    <text evidence="4">Although this enzyme belongs to the family of MTA phosphorylases based on sequence homology, it lacks several conserved amino acids in the substrate binding pocket that confer specificity towards MTA.</text>
</comment>
<dbReference type="PANTHER" id="PTHR42679:SF2">
    <property type="entry name" value="S-METHYL-5'-THIOADENOSINE PHOSPHORYLASE"/>
    <property type="match status" value="1"/>
</dbReference>
<sequence length="247" mass="27840">MKIGIIGGSGMDDPQLFDEVKIKDIHTPYGKPSDTLTIGTMGAGEVVMLARHAKGHTISPTKIPFRANVWALKSVGCTHILATTACGSLREKMKPGDLVFIDQFIDFTKLRALTFFENKVVHTQMADPFDLYLRRILIKVAKKLHLRHHEKGTIVTIEGPRFSTRAESFMFKKIGADLINMSTVPEVILANELGIPYQSVAMVTDYDCWRKNEESVSYDLVMQRMKENSEIVKKLLVETIKTIYSSY</sequence>
<keyword evidence="2 4" id="KW-0808">Transferase</keyword>
<accession>A0A1F6AW87</accession>
<dbReference type="STRING" id="1798396.A2973_01425"/>
<dbReference type="InterPro" id="IPR000845">
    <property type="entry name" value="Nucleoside_phosphorylase_d"/>
</dbReference>
<feature type="domain" description="Nucleoside phosphorylase" evidence="5">
    <location>
        <begin position="2"/>
        <end position="240"/>
    </location>
</feature>
<dbReference type="Proteomes" id="UP000176409">
    <property type="component" value="Unassembled WGS sequence"/>
</dbReference>
<organism evidence="6 7">
    <name type="scientific">Candidatus Gottesmanbacteria bacterium RIFCSPLOWO2_01_FULL_49_10</name>
    <dbReference type="NCBI Taxonomy" id="1798396"/>
    <lineage>
        <taxon>Bacteria</taxon>
        <taxon>Candidatus Gottesmaniibacteriota</taxon>
    </lineage>
</organism>
<dbReference type="CDD" id="cd09010">
    <property type="entry name" value="MTAP_SsMTAPII_like_MTIP"/>
    <property type="match status" value="1"/>
</dbReference>
<dbReference type="InterPro" id="IPR010044">
    <property type="entry name" value="MTAP"/>
</dbReference>
<dbReference type="UniPathway" id="UPA00606"/>
<feature type="site" description="Important for substrate specificity" evidence="4">
    <location>
        <position position="163"/>
    </location>
</feature>
<feature type="binding site" evidence="4">
    <location>
        <position position="182"/>
    </location>
    <ligand>
        <name>phosphate</name>
        <dbReference type="ChEBI" id="CHEBI:43474"/>
    </ligand>
</feature>
<feature type="binding site" evidence="4">
    <location>
        <begin position="84"/>
        <end position="85"/>
    </location>
    <ligand>
        <name>phosphate</name>
        <dbReference type="ChEBI" id="CHEBI:43474"/>
    </ligand>
</feature>
<feature type="binding site" evidence="4">
    <location>
        <begin position="51"/>
        <end position="52"/>
    </location>
    <ligand>
        <name>phosphate</name>
        <dbReference type="ChEBI" id="CHEBI:43474"/>
    </ligand>
</feature>
<dbReference type="EC" id="2.4.2.1" evidence="4"/>
<evidence type="ECO:0000256" key="3">
    <source>
        <dbReference type="ARBA" id="ARBA00022726"/>
    </source>
</evidence>
<dbReference type="Gene3D" id="3.40.50.1580">
    <property type="entry name" value="Nucleoside phosphorylase domain"/>
    <property type="match status" value="1"/>
</dbReference>
<dbReference type="GO" id="GO:0005829">
    <property type="term" value="C:cytosol"/>
    <property type="evidence" value="ECO:0007669"/>
    <property type="project" value="TreeGrafter"/>
</dbReference>
<keyword evidence="3 4" id="KW-0660">Purine salvage</keyword>
<comment type="catalytic activity">
    <reaction evidence="4">
        <text>a purine D-ribonucleoside + phosphate = a purine nucleobase + alpha-D-ribose 1-phosphate</text>
        <dbReference type="Rhea" id="RHEA:19805"/>
        <dbReference type="ChEBI" id="CHEBI:26386"/>
        <dbReference type="ChEBI" id="CHEBI:43474"/>
        <dbReference type="ChEBI" id="CHEBI:57720"/>
        <dbReference type="ChEBI" id="CHEBI:142355"/>
        <dbReference type="EC" id="2.4.2.1"/>
    </reaction>
</comment>
<name>A0A1F6AW87_9BACT</name>
<keyword evidence="1 4" id="KW-0328">Glycosyltransferase</keyword>
<dbReference type="FunFam" id="3.40.50.1580:FF:000012">
    <property type="entry name" value="Probable 6-oxopurine nucleoside phosphorylase"/>
    <property type="match status" value="1"/>
</dbReference>
<comment type="function">
    <text evidence="4">Purine nucleoside phosphorylase involved in purine salvage.</text>
</comment>
<feature type="binding site" evidence="4">
    <location>
        <begin position="205"/>
        <end position="207"/>
    </location>
    <ligand>
        <name>substrate</name>
    </ligand>
</feature>
<comment type="similarity">
    <text evidence="4">Belongs to the PNP/MTAP phosphorylase family. MTAP subfamily.</text>
</comment>
<dbReference type="Pfam" id="PF01048">
    <property type="entry name" value="PNP_UDP_1"/>
    <property type="match status" value="1"/>
</dbReference>
<proteinExistence type="inferred from homology"/>
<comment type="subunit">
    <text evidence="4">Homohexamer. Dimer of a homotrimer.</text>
</comment>
<gene>
    <name evidence="6" type="ORF">A2973_01425</name>
</gene>
<evidence type="ECO:0000313" key="6">
    <source>
        <dbReference type="EMBL" id="OGG28946.1"/>
    </source>
</evidence>
<evidence type="ECO:0000256" key="4">
    <source>
        <dbReference type="HAMAP-Rule" id="MF_01963"/>
    </source>
</evidence>
<comment type="pathway">
    <text evidence="4">Purine metabolism; purine nucleoside salvage.</text>
</comment>
<feature type="site" description="Important for substrate specificity" evidence="4">
    <location>
        <position position="218"/>
    </location>
</feature>
<comment type="caution">
    <text evidence="6">The sequence shown here is derived from an EMBL/GenBank/DDBJ whole genome shotgun (WGS) entry which is preliminary data.</text>
</comment>
<evidence type="ECO:0000256" key="2">
    <source>
        <dbReference type="ARBA" id="ARBA00022679"/>
    </source>
</evidence>
<protein>
    <recommendedName>
        <fullName evidence="4">Purine nucleoside phosphorylase</fullName>
        <shortName evidence="4">PNP</shortName>
        <ecNumber evidence="4">2.4.2.1</ecNumber>
    </recommendedName>
</protein>
<evidence type="ECO:0000259" key="5">
    <source>
        <dbReference type="Pfam" id="PF01048"/>
    </source>
</evidence>
<dbReference type="PANTHER" id="PTHR42679">
    <property type="entry name" value="S-METHYL-5'-THIOADENOSINE PHOSPHORYLASE"/>
    <property type="match status" value="1"/>
</dbReference>
<reference evidence="6 7" key="1">
    <citation type="journal article" date="2016" name="Nat. Commun.">
        <title>Thousands of microbial genomes shed light on interconnected biogeochemical processes in an aquifer system.</title>
        <authorList>
            <person name="Anantharaman K."/>
            <person name="Brown C.T."/>
            <person name="Hug L.A."/>
            <person name="Sharon I."/>
            <person name="Castelle C.J."/>
            <person name="Probst A.J."/>
            <person name="Thomas B.C."/>
            <person name="Singh A."/>
            <person name="Wilkins M.J."/>
            <person name="Karaoz U."/>
            <person name="Brodie E.L."/>
            <person name="Williams K.H."/>
            <person name="Hubbard S.S."/>
            <person name="Banfield J.F."/>
        </authorList>
    </citation>
    <scope>NUCLEOTIDE SEQUENCE [LARGE SCALE GENOMIC DNA]</scope>
</reference>
<evidence type="ECO:0000313" key="7">
    <source>
        <dbReference type="Proteomes" id="UP000176409"/>
    </source>
</evidence>
<dbReference type="AlphaFoldDB" id="A0A1F6AW87"/>
<dbReference type="GO" id="GO:0006166">
    <property type="term" value="P:purine ribonucleoside salvage"/>
    <property type="evidence" value="ECO:0007669"/>
    <property type="project" value="UniProtKB-UniRule"/>
</dbReference>
<dbReference type="HAMAP" id="MF_01963">
    <property type="entry name" value="MTAP"/>
    <property type="match status" value="1"/>
</dbReference>
<dbReference type="InterPro" id="IPR035994">
    <property type="entry name" value="Nucleoside_phosphorylase_sf"/>
</dbReference>
<feature type="binding site" evidence="4">
    <location>
        <position position="9"/>
    </location>
    <ligand>
        <name>phosphate</name>
        <dbReference type="ChEBI" id="CHEBI:43474"/>
    </ligand>
</feature>
<dbReference type="GO" id="GO:0019509">
    <property type="term" value="P:L-methionine salvage from methylthioadenosine"/>
    <property type="evidence" value="ECO:0007669"/>
    <property type="project" value="TreeGrafter"/>
</dbReference>
<feature type="binding site" evidence="4">
    <location>
        <position position="181"/>
    </location>
    <ligand>
        <name>substrate</name>
    </ligand>
</feature>